<protein>
    <submittedName>
        <fullName evidence="1">Uncharacterized protein</fullName>
    </submittedName>
</protein>
<accession>A0AAV2ABH4</accession>
<reference evidence="1 2" key="1">
    <citation type="submission" date="2024-04" db="EMBL/GenBank/DDBJ databases">
        <authorList>
            <person name="Rising A."/>
            <person name="Reimegard J."/>
            <person name="Sonavane S."/>
            <person name="Akerstrom W."/>
            <person name="Nylinder S."/>
            <person name="Hedman E."/>
            <person name="Kallberg Y."/>
        </authorList>
    </citation>
    <scope>NUCLEOTIDE SEQUENCE [LARGE SCALE GENOMIC DNA]</scope>
</reference>
<dbReference type="Proteomes" id="UP001497382">
    <property type="component" value="Unassembled WGS sequence"/>
</dbReference>
<organism evidence="1 2">
    <name type="scientific">Larinioides sclopetarius</name>
    <dbReference type="NCBI Taxonomy" id="280406"/>
    <lineage>
        <taxon>Eukaryota</taxon>
        <taxon>Metazoa</taxon>
        <taxon>Ecdysozoa</taxon>
        <taxon>Arthropoda</taxon>
        <taxon>Chelicerata</taxon>
        <taxon>Arachnida</taxon>
        <taxon>Araneae</taxon>
        <taxon>Araneomorphae</taxon>
        <taxon>Entelegynae</taxon>
        <taxon>Araneoidea</taxon>
        <taxon>Araneidae</taxon>
        <taxon>Larinioides</taxon>
    </lineage>
</organism>
<evidence type="ECO:0000313" key="1">
    <source>
        <dbReference type="EMBL" id="CAL1280440.1"/>
    </source>
</evidence>
<dbReference type="AlphaFoldDB" id="A0AAV2ABH4"/>
<proteinExistence type="predicted"/>
<name>A0AAV2ABH4_9ARAC</name>
<evidence type="ECO:0000313" key="2">
    <source>
        <dbReference type="Proteomes" id="UP001497382"/>
    </source>
</evidence>
<gene>
    <name evidence="1" type="ORF">LARSCL_LOCUS10966</name>
</gene>
<sequence length="134" mass="14895">MNHPRKKRNFITSPNADSAFQSCKGGSDVIDLILLPRFSDDRRILPAGSLRESIWKIAVCATDMRHSRGPCIGSSVCHRRHSVFLKNGPYAMGGYEVTADSEQPMMFTVCLSAVKSNQWLPPKKSHVGVFYVIA</sequence>
<comment type="caution">
    <text evidence="1">The sequence shown here is derived from an EMBL/GenBank/DDBJ whole genome shotgun (WGS) entry which is preliminary data.</text>
</comment>
<keyword evidence="2" id="KW-1185">Reference proteome</keyword>
<dbReference type="EMBL" id="CAXIEN010000132">
    <property type="protein sequence ID" value="CAL1280440.1"/>
    <property type="molecule type" value="Genomic_DNA"/>
</dbReference>